<keyword evidence="2" id="KW-1185">Reference proteome</keyword>
<evidence type="ECO:0000313" key="2">
    <source>
        <dbReference type="Proteomes" id="UP000271098"/>
    </source>
</evidence>
<reference evidence="3" key="1">
    <citation type="submission" date="2016-06" db="UniProtKB">
        <authorList>
            <consortium name="WormBaseParasite"/>
        </authorList>
    </citation>
    <scope>IDENTIFICATION</scope>
</reference>
<gene>
    <name evidence="1" type="ORF">GPUH_LOCUS8549</name>
</gene>
<sequence>MEKETKIGDIEDMPCCSFQAQREKQAKDEQQVDKVALLHQALSQASIVRAWRSKQVHVFMC</sequence>
<dbReference type="OrthoDB" id="5838242at2759"/>
<reference evidence="1 2" key="2">
    <citation type="submission" date="2018-11" db="EMBL/GenBank/DDBJ databases">
        <authorList>
            <consortium name="Pathogen Informatics"/>
        </authorList>
    </citation>
    <scope>NUCLEOTIDE SEQUENCE [LARGE SCALE GENOMIC DNA]</scope>
</reference>
<accession>A0A183DIK6</accession>
<protein>
    <submittedName>
        <fullName evidence="3">Ovule protein</fullName>
    </submittedName>
</protein>
<dbReference type="AlphaFoldDB" id="A0A183DIK6"/>
<dbReference type="Proteomes" id="UP000271098">
    <property type="component" value="Unassembled WGS sequence"/>
</dbReference>
<dbReference type="EMBL" id="UYRT01025273">
    <property type="protein sequence ID" value="VDK63437.1"/>
    <property type="molecule type" value="Genomic_DNA"/>
</dbReference>
<name>A0A183DIK6_9BILA</name>
<proteinExistence type="predicted"/>
<evidence type="ECO:0000313" key="1">
    <source>
        <dbReference type="EMBL" id="VDK63437.1"/>
    </source>
</evidence>
<evidence type="ECO:0000313" key="3">
    <source>
        <dbReference type="WBParaSite" id="GPUH_0000855701-mRNA-1"/>
    </source>
</evidence>
<organism evidence="3">
    <name type="scientific">Gongylonema pulchrum</name>
    <dbReference type="NCBI Taxonomy" id="637853"/>
    <lineage>
        <taxon>Eukaryota</taxon>
        <taxon>Metazoa</taxon>
        <taxon>Ecdysozoa</taxon>
        <taxon>Nematoda</taxon>
        <taxon>Chromadorea</taxon>
        <taxon>Rhabditida</taxon>
        <taxon>Spirurina</taxon>
        <taxon>Spiruromorpha</taxon>
        <taxon>Spiruroidea</taxon>
        <taxon>Gongylonematidae</taxon>
        <taxon>Gongylonema</taxon>
    </lineage>
</organism>
<dbReference type="WBParaSite" id="GPUH_0000855701-mRNA-1">
    <property type="protein sequence ID" value="GPUH_0000855701-mRNA-1"/>
    <property type="gene ID" value="GPUH_0000855701"/>
</dbReference>